<dbReference type="STRING" id="1077348.A0A2G8S9G0"/>
<protein>
    <recommendedName>
        <fullName evidence="2">START domain-containing protein</fullName>
    </recommendedName>
</protein>
<reference evidence="3 4" key="1">
    <citation type="journal article" date="2015" name="Sci. Rep.">
        <title>Chromosome-level genome map provides insights into diverse defense mechanisms in the medicinal fungus Ganoderma sinense.</title>
        <authorList>
            <person name="Zhu Y."/>
            <person name="Xu J."/>
            <person name="Sun C."/>
            <person name="Zhou S."/>
            <person name="Xu H."/>
            <person name="Nelson D.R."/>
            <person name="Qian J."/>
            <person name="Song J."/>
            <person name="Luo H."/>
            <person name="Xiang L."/>
            <person name="Li Y."/>
            <person name="Xu Z."/>
            <person name="Ji A."/>
            <person name="Wang L."/>
            <person name="Lu S."/>
            <person name="Hayward A."/>
            <person name="Sun W."/>
            <person name="Li X."/>
            <person name="Schwartz D.C."/>
            <person name="Wang Y."/>
            <person name="Chen S."/>
        </authorList>
    </citation>
    <scope>NUCLEOTIDE SEQUENCE [LARGE SCALE GENOMIC DNA]</scope>
    <source>
        <strain evidence="3 4">ZZ0214-1</strain>
    </source>
</reference>
<feature type="compositionally biased region" description="Polar residues" evidence="1">
    <location>
        <begin position="2363"/>
        <end position="2383"/>
    </location>
</feature>
<feature type="compositionally biased region" description="Low complexity" evidence="1">
    <location>
        <begin position="2347"/>
        <end position="2362"/>
    </location>
</feature>
<dbReference type="PROSITE" id="PS50848">
    <property type="entry name" value="START"/>
    <property type="match status" value="2"/>
</dbReference>
<feature type="compositionally biased region" description="Polar residues" evidence="1">
    <location>
        <begin position="1988"/>
        <end position="2002"/>
    </location>
</feature>
<keyword evidence="4" id="KW-1185">Reference proteome</keyword>
<dbReference type="GO" id="GO:0008289">
    <property type="term" value="F:lipid binding"/>
    <property type="evidence" value="ECO:0007669"/>
    <property type="project" value="InterPro"/>
</dbReference>
<dbReference type="Pfam" id="PF01852">
    <property type="entry name" value="START"/>
    <property type="match status" value="1"/>
</dbReference>
<dbReference type="Proteomes" id="UP000230002">
    <property type="component" value="Unassembled WGS sequence"/>
</dbReference>
<feature type="compositionally biased region" description="Pro residues" evidence="1">
    <location>
        <begin position="2164"/>
        <end position="2175"/>
    </location>
</feature>
<dbReference type="PANTHER" id="PTHR19308:SF54">
    <property type="entry name" value="START DOMAIN-CONTAINING PROTEIN"/>
    <property type="match status" value="1"/>
</dbReference>
<evidence type="ECO:0000259" key="2">
    <source>
        <dbReference type="PROSITE" id="PS50848"/>
    </source>
</evidence>
<dbReference type="CDD" id="cd00177">
    <property type="entry name" value="START"/>
    <property type="match status" value="1"/>
</dbReference>
<sequence length="2446" mass="262461">MDGTRLRQSWYDALDNAQAHFRQLLTSYSSSEWKRVPVASEVGSPTKGKARASNIPEFTDVIIHRRASKSGETIYRAVLEVPVGDDPISLAAWKSVLVTPELRKEWDPAVEGAQLLEMFDQATRISKVNFSLGWPANLAQQLAAMTVGLYKTVHQRGKRVPLMTGYGNGVSIERIRFAVDREALTVDYTIVPGDEDHPQPAEQNLEELHQLREARRLTRSIEFSLPSAHGWDVQLSTKGSSEQVSQLPWTAHATRAAPSSPSSESPSGDIPKFTFAVKHAELPNDHAVLKVRAVIELSGPSSALRLNGIPQPIEDLEPRDPTAYFISQQMFQDASSMAEQSFHTQSSVATMATSTSKASTIAERPQLARTLTERSSAAEKSILSRVKRNYIYFSSLLQEPEAKWKQNVEARGVSVSQLDSIDPTLVVYRAEATFVGISLWDLYAAITTPGARTYWDKQYDDAVLLEDVSELTELWHFKTKPAWPVNGRDMVVLKTVYKSPTTIHAFAFSADDPNLFPQIPPVDPSVIRSQVDLQGWAIEALSPNTTLVTLLEQSDPKGWSNKASIPQQMITAVAGVGEFAIKCGGPPIATRLESARANQLRYDHERGSFRIEYEGSSKRRATNENAPDRGGSSSSLPIIECEIRCDLDTWASSLDIVVDPPPQSIAALRRHRFSSGGGGLWLTITHDTVFSEQERLQAIVRRGPMSAPKDKGLVMVNGAKVEVDVEEMPERDLKNLTKQKRVKPTRVPLDQPPVLGVIRKRRAEWAADKEDQSENGNSSKSSSNPSPSTTSFSTTPPSFATSFSKFFTYAVEQATTTTQQAVAAISPAMAGGEDAIPSSSKLPMQYVLDALAFVQDLHVSPSGDGWTLVSEKDFPVQRKVFPEVSPVIPVHKGEKVIEGVAAEEITSVLTSYDCRKQWDTRFDSVSVLEAYGADAHMAFVVMKGGFPFRDRGFYMASLIARGAAPTTASRRSAADVEQLSSEHHGRSAIYCVAASFAPESVSQFASSKYNSYTLPVGRVFLDAWILETLDPYSSENYAIPSTRCTRAVAVDYAGSIPAAVNSMINGMLPKSILAVESYLKSLAPSPLLRLPAAGFMLAPAPEDKLRSQLTWTIRRRDACRTFLSGAFNPATRVYSSLMILNSSTSLSPSPPKDDRTPRPSRLIVNPAPPSSQNPGSSQPDEPNETLEPSASESHIRAARSRSPRARDVRRSSSIFTPRGEVRLPVDLLVSELIVDSKLYPSGYDVQLRSRIEKSPKNQLALPAPSSGDAAKGDAEADREHVLPVACAAYTLPPSPLHSAGLNVDRPPRHLLRFTLPTAQYQMTTIVDPLTGETRSAPAKPQWLLDLEEGRAIIDVRVRPAPSGAAGAPSSTAKNSNSTSTSNSKRAAVAVSVNGGPVGVMSEKESLTALGRDELLDGRAAKADVLARSMSAGEQLPAALQTPLAVAQHLLEAPVKAAEGPPSGAGEELEKEGGGAAGEAKEDAAVEKLATPAASPAEGHPPESAATGFMRFLNLNGYTQSSLLRFSPSRRSSTAPFAAASAEGEARPANGSHQDAAGEGQEGETLLAREQARTGPGGGLYPLSTVVIVALIAFLVGSLLRSLLSPADFIYVVTDEKEIGNVSAGWREIKRLFEVKYHPLLPAPAALDVLDIAIHPPLVVHTLLHSPQPIPSTQHRSIEPSRASLSHPRPFLYPLCRISLLRKRPTPPAMATDGTTVAGDNPHPLVPTSVDQPAMQWDGDRMFNIYIHDYCVKRGFRKTAHELQVEAAIPATATPPINAKQGLLFEWWSVFWVLFTAKSNGQGPEDAILYTQHQTQLQGTVQKPPQARPGPPGQPPPTRYPTNGVRPPNSAGPQPNGVAPAPGQQPGPMPNGAPSAVPFPGNGSQPNGVPGSSAGPPGPPAPQGPNMSQMPPNQRPVPPQRGMNGGPPFQSPTMGHSSPNAQGGPQGHNPMAGVGQNPPLTQMRAIPPNGPPGAQQTPQQQYQTLVGRSPSNPESPAVHQSPSLAHRQVPGVPGMAGMVTMTPEMLTSELNRIPPPSLGKLKQDLGMGDKDLAIMSPEEKTQLVQHFRRATAMKPPNVPGPSGMPPGQPGPSPMQPPSGLRNVAHPGQPPQQMPGPSQQQQRGAKRNSTSPGQEAEQLPGSRNESSPPANKRVRRSPAGEHAQPPMTPMYPLPPQGGQPGQPMHPSMPPNGMMVRPGQMQGMPFNPPPMVPMTNPMMGHGLTTPQMSPMQHPMNPPTMQPGPGMVNPQQMHQYRQAMQNIHKPPSMPNMPQHMMPVGAPSPAADGQGGQPRMMQGKPMTMMPPPSPAMAAKVPGGPPKLDDNGLPNGRMDASPQHAAAGIAGPGPGGVPSAANTPAPRTPNASGTGMTAPSPSALLATTPTISNHPAPPPPPGPNPNPAELDANLFSMNLNFSEFSDLDSSTLTMEPGMDFERDFAAWFNPDNTNGP</sequence>
<organism evidence="3 4">
    <name type="scientific">Ganoderma sinense ZZ0214-1</name>
    <dbReference type="NCBI Taxonomy" id="1077348"/>
    <lineage>
        <taxon>Eukaryota</taxon>
        <taxon>Fungi</taxon>
        <taxon>Dikarya</taxon>
        <taxon>Basidiomycota</taxon>
        <taxon>Agaricomycotina</taxon>
        <taxon>Agaricomycetes</taxon>
        <taxon>Polyporales</taxon>
        <taxon>Polyporaceae</taxon>
        <taxon>Ganoderma</taxon>
    </lineage>
</organism>
<feature type="compositionally biased region" description="Pro residues" evidence="1">
    <location>
        <begin position="1825"/>
        <end position="1838"/>
    </location>
</feature>
<dbReference type="SUPFAM" id="SSF55961">
    <property type="entry name" value="Bet v1-like"/>
    <property type="match status" value="2"/>
</dbReference>
<dbReference type="Gene3D" id="3.30.530.20">
    <property type="match status" value="3"/>
</dbReference>
<feature type="region of interest" description="Disordered" evidence="1">
    <location>
        <begin position="2305"/>
        <end position="2400"/>
    </location>
</feature>
<feature type="region of interest" description="Disordered" evidence="1">
    <location>
        <begin position="613"/>
        <end position="633"/>
    </location>
</feature>
<dbReference type="InterPro" id="IPR023393">
    <property type="entry name" value="START-like_dom_sf"/>
</dbReference>
<feature type="compositionally biased region" description="Polar residues" evidence="1">
    <location>
        <begin position="1930"/>
        <end position="1942"/>
    </location>
</feature>
<dbReference type="EMBL" id="AYKW01000015">
    <property type="protein sequence ID" value="PIL30404.1"/>
    <property type="molecule type" value="Genomic_DNA"/>
</dbReference>
<feature type="compositionally biased region" description="Polar residues" evidence="1">
    <location>
        <begin position="1813"/>
        <end position="1822"/>
    </location>
</feature>
<feature type="compositionally biased region" description="Pro residues" evidence="1">
    <location>
        <begin position="2385"/>
        <end position="2396"/>
    </location>
</feature>
<feature type="region of interest" description="Disordered" evidence="1">
    <location>
        <begin position="2060"/>
        <end position="2193"/>
    </location>
</feature>
<feature type="compositionally biased region" description="Low complexity" evidence="1">
    <location>
        <begin position="1885"/>
        <end position="1894"/>
    </location>
</feature>
<accession>A0A2G8S9G0</accession>
<feature type="region of interest" description="Disordered" evidence="1">
    <location>
        <begin position="1360"/>
        <end position="1386"/>
    </location>
</feature>
<name>A0A2G8S9G0_9APHY</name>
<feature type="compositionally biased region" description="Basic and acidic residues" evidence="1">
    <location>
        <begin position="763"/>
        <end position="772"/>
    </location>
</feature>
<feature type="region of interest" description="Disordered" evidence="1">
    <location>
        <begin position="1533"/>
        <end position="1562"/>
    </location>
</feature>
<dbReference type="OrthoDB" id="196858at2759"/>
<comment type="caution">
    <text evidence="3">The sequence shown here is derived from an EMBL/GenBank/DDBJ whole genome shotgun (WGS) entry which is preliminary data.</text>
</comment>
<feature type="region of interest" description="Disordered" evidence="1">
    <location>
        <begin position="1144"/>
        <end position="1211"/>
    </location>
</feature>
<feature type="domain" description="START" evidence="2">
    <location>
        <begin position="864"/>
        <end position="1068"/>
    </location>
</feature>
<dbReference type="PANTHER" id="PTHR19308">
    <property type="entry name" value="PHOSPHATIDYLCHOLINE TRANSFER PROTEIN"/>
    <property type="match status" value="1"/>
</dbReference>
<feature type="region of interest" description="Disordered" evidence="1">
    <location>
        <begin position="242"/>
        <end position="269"/>
    </location>
</feature>
<feature type="region of interest" description="Disordered" evidence="1">
    <location>
        <begin position="1256"/>
        <end position="1276"/>
    </location>
</feature>
<feature type="region of interest" description="Disordered" evidence="1">
    <location>
        <begin position="1813"/>
        <end position="2017"/>
    </location>
</feature>
<evidence type="ECO:0000313" key="4">
    <source>
        <dbReference type="Proteomes" id="UP000230002"/>
    </source>
</evidence>
<dbReference type="InterPro" id="IPR051213">
    <property type="entry name" value="START_lipid_transfer"/>
</dbReference>
<dbReference type="GO" id="GO:0005737">
    <property type="term" value="C:cytoplasm"/>
    <property type="evidence" value="ECO:0007669"/>
    <property type="project" value="UniProtKB-ARBA"/>
</dbReference>
<dbReference type="InterPro" id="IPR006594">
    <property type="entry name" value="LisH"/>
</dbReference>
<feature type="domain" description="START" evidence="2">
    <location>
        <begin position="404"/>
        <end position="577"/>
    </location>
</feature>
<dbReference type="PROSITE" id="PS50896">
    <property type="entry name" value="LISH"/>
    <property type="match status" value="1"/>
</dbReference>
<dbReference type="InterPro" id="IPR002913">
    <property type="entry name" value="START_lipid-bd_dom"/>
</dbReference>
<feature type="compositionally biased region" description="Low complexity" evidence="1">
    <location>
        <begin position="1533"/>
        <end position="1548"/>
    </location>
</feature>
<feature type="compositionally biased region" description="Low complexity" evidence="1">
    <location>
        <begin position="1850"/>
        <end position="1861"/>
    </location>
</feature>
<feature type="compositionally biased region" description="Pro residues" evidence="1">
    <location>
        <begin position="2075"/>
        <end position="2095"/>
    </location>
</feature>
<feature type="compositionally biased region" description="Low complexity" evidence="1">
    <location>
        <begin position="258"/>
        <end position="267"/>
    </location>
</feature>
<feature type="region of interest" description="Disordered" evidence="1">
    <location>
        <begin position="732"/>
        <end position="795"/>
    </location>
</feature>
<evidence type="ECO:0000256" key="1">
    <source>
        <dbReference type="SAM" id="MobiDB-lite"/>
    </source>
</evidence>
<evidence type="ECO:0000313" key="3">
    <source>
        <dbReference type="EMBL" id="PIL30404.1"/>
    </source>
</evidence>
<proteinExistence type="predicted"/>
<feature type="region of interest" description="Disordered" evidence="1">
    <location>
        <begin position="1455"/>
        <end position="1484"/>
    </location>
</feature>
<feature type="compositionally biased region" description="Low complexity" evidence="1">
    <location>
        <begin position="777"/>
        <end position="795"/>
    </location>
</feature>
<feature type="compositionally biased region" description="Low complexity" evidence="1">
    <location>
        <begin position="1971"/>
        <end position="1983"/>
    </location>
</feature>
<gene>
    <name evidence="3" type="ORF">GSI_07590</name>
</gene>